<evidence type="ECO:0000256" key="8">
    <source>
        <dbReference type="SAM" id="Phobius"/>
    </source>
</evidence>
<feature type="transmembrane region" description="Helical" evidence="8">
    <location>
        <begin position="249"/>
        <end position="270"/>
    </location>
</feature>
<organism evidence="10 11">
    <name type="scientific">Leucobacter muris</name>
    <dbReference type="NCBI Taxonomy" id="1935379"/>
    <lineage>
        <taxon>Bacteria</taxon>
        <taxon>Bacillati</taxon>
        <taxon>Actinomycetota</taxon>
        <taxon>Actinomycetes</taxon>
        <taxon>Micrococcales</taxon>
        <taxon>Microbacteriaceae</taxon>
        <taxon>Leucobacter</taxon>
    </lineage>
</organism>
<feature type="transmembrane region" description="Helical" evidence="8">
    <location>
        <begin position="154"/>
        <end position="174"/>
    </location>
</feature>
<dbReference type="SUPFAM" id="SSF103473">
    <property type="entry name" value="MFS general substrate transporter"/>
    <property type="match status" value="2"/>
</dbReference>
<feature type="transmembrane region" description="Helical" evidence="8">
    <location>
        <begin position="457"/>
        <end position="477"/>
    </location>
</feature>
<dbReference type="Pfam" id="PF00854">
    <property type="entry name" value="PTR2"/>
    <property type="match status" value="1"/>
</dbReference>
<keyword evidence="4" id="KW-1003">Cell membrane</keyword>
<dbReference type="PROSITE" id="PS50850">
    <property type="entry name" value="MFS"/>
    <property type="match status" value="1"/>
</dbReference>
<feature type="transmembrane region" description="Helical" evidence="8">
    <location>
        <begin position="388"/>
        <end position="417"/>
    </location>
</feature>
<evidence type="ECO:0000256" key="7">
    <source>
        <dbReference type="ARBA" id="ARBA00023136"/>
    </source>
</evidence>
<feature type="domain" description="Major facilitator superfamily (MFS) profile" evidence="9">
    <location>
        <begin position="1"/>
        <end position="483"/>
    </location>
</feature>
<feature type="transmembrane region" description="Helical" evidence="8">
    <location>
        <begin position="330"/>
        <end position="348"/>
    </location>
</feature>
<dbReference type="InterPro" id="IPR036259">
    <property type="entry name" value="MFS_trans_sf"/>
</dbReference>
<keyword evidence="6 8" id="KW-1133">Transmembrane helix</keyword>
<feature type="transmembrane region" description="Helical" evidence="8">
    <location>
        <begin position="31"/>
        <end position="48"/>
    </location>
</feature>
<evidence type="ECO:0000259" key="9">
    <source>
        <dbReference type="PROSITE" id="PS50850"/>
    </source>
</evidence>
<feature type="transmembrane region" description="Helical" evidence="8">
    <location>
        <begin position="60"/>
        <end position="81"/>
    </location>
</feature>
<feature type="transmembrane region" description="Helical" evidence="8">
    <location>
        <begin position="221"/>
        <end position="243"/>
    </location>
</feature>
<feature type="transmembrane region" description="Helical" evidence="8">
    <location>
        <begin position="180"/>
        <end position="200"/>
    </location>
</feature>
<evidence type="ECO:0000256" key="1">
    <source>
        <dbReference type="ARBA" id="ARBA00004651"/>
    </source>
</evidence>
<evidence type="ECO:0000256" key="4">
    <source>
        <dbReference type="ARBA" id="ARBA00022475"/>
    </source>
</evidence>
<evidence type="ECO:0000313" key="10">
    <source>
        <dbReference type="EMBL" id="QAB17663.1"/>
    </source>
</evidence>
<evidence type="ECO:0000256" key="3">
    <source>
        <dbReference type="ARBA" id="ARBA00022448"/>
    </source>
</evidence>
<dbReference type="EMBL" id="CP035037">
    <property type="protein sequence ID" value="QAB17663.1"/>
    <property type="molecule type" value="Genomic_DNA"/>
</dbReference>
<feature type="transmembrane region" description="Helical" evidence="8">
    <location>
        <begin position="282"/>
        <end position="310"/>
    </location>
</feature>
<gene>
    <name evidence="10" type="ORF">Leucomu_06765</name>
</gene>
<keyword evidence="7 8" id="KW-0472">Membrane</keyword>
<keyword evidence="11" id="KW-1185">Reference proteome</keyword>
<accession>A0ABX5QF00</accession>
<keyword evidence="3" id="KW-0813">Transport</keyword>
<dbReference type="InterPro" id="IPR005279">
    <property type="entry name" value="Dipep/tripep_permease"/>
</dbReference>
<comment type="similarity">
    <text evidence="2">Belongs to the major facilitator superfamily. Proton-dependent oligopeptide transporter (POT/PTR) (TC 2.A.17) family.</text>
</comment>
<dbReference type="Proteomes" id="UP000285768">
    <property type="component" value="Chromosome"/>
</dbReference>
<name>A0ABX5QF00_9MICO</name>
<keyword evidence="5 8" id="KW-0812">Transmembrane</keyword>
<dbReference type="InterPro" id="IPR000109">
    <property type="entry name" value="POT_fam"/>
</dbReference>
<dbReference type="RefSeq" id="WP_128386742.1">
    <property type="nucleotide sequence ID" value="NZ_CP035037.1"/>
</dbReference>
<dbReference type="InterPro" id="IPR050171">
    <property type="entry name" value="MFS_Transporters"/>
</dbReference>
<evidence type="ECO:0000256" key="5">
    <source>
        <dbReference type="ARBA" id="ARBA00022692"/>
    </source>
</evidence>
<dbReference type="Gene3D" id="1.20.1250.20">
    <property type="entry name" value="MFS general substrate transporter like domains"/>
    <property type="match status" value="1"/>
</dbReference>
<dbReference type="PANTHER" id="PTHR23517:SF15">
    <property type="entry name" value="PROTON-DEPENDENT OLIGOPEPTIDE FAMILY TRANSPORT PROTEIN"/>
    <property type="match status" value="1"/>
</dbReference>
<feature type="transmembrane region" description="Helical" evidence="8">
    <location>
        <begin position="93"/>
        <end position="124"/>
    </location>
</feature>
<evidence type="ECO:0000256" key="6">
    <source>
        <dbReference type="ARBA" id="ARBA00022989"/>
    </source>
</evidence>
<reference evidence="10 11" key="1">
    <citation type="submission" date="2019-01" db="EMBL/GenBank/DDBJ databases">
        <title>Leucobacter muris sp. nov. isolated from the nose of a laboratory mouse.</title>
        <authorList>
            <person name="Benga L."/>
            <person name="Sproeer C."/>
            <person name="Schumann P."/>
            <person name="Verbarg S."/>
            <person name="Bunk B."/>
            <person name="Engelhardt E."/>
            <person name="Benten P.M."/>
            <person name="Sager M."/>
        </authorList>
    </citation>
    <scope>NUCLEOTIDE SEQUENCE [LARGE SCALE GENOMIC DNA]</scope>
    <source>
        <strain evidence="10 11">DSM 101948</strain>
    </source>
</reference>
<dbReference type="NCBIfam" id="TIGR00924">
    <property type="entry name" value="yjdL_sub1_fam"/>
    <property type="match status" value="1"/>
</dbReference>
<dbReference type="InterPro" id="IPR020846">
    <property type="entry name" value="MFS_dom"/>
</dbReference>
<sequence length="490" mass="51933">MLRETSTSTISVNQLPRTIWGLAFTELWERFSFYGLNGILTLYLYFNLQDGGLELPKAAAAGIVGAYGGSVYLAQLLGAWLGERVMSPKWMVFWGGLVITAGHLVLAVIPGITGVAVGLVLIILGTGALKTNITNIVGIVGDGRDEGQRDVGFAYFYLAINVGAVLGPMSTGFVQNEWGFHWGFGLAAIGMTGALVQYVVSMRKLPERTNVVARPIARARALGIAVGAALVGTVVGLLLATGSVRAEQLASVATVLILLAAAWYFIMMLSAKSVSRDEKRRVAAYLPLFLAAGVYFGLLFQQFTAITFLITERVDLVIGGWSMPVPWITMISQLSAVLITPVIARFWGRSGNDGPGAPAKFALGLVQMGLAYVLMMVALILFPETPGVQIPLLLVIVVMIVAGSSEVFIGPIGLSLATRIGPAAVKLQLIGLNALTLALGSSISGLLGQLFEVMDPVPYFVVIVAIGLGLGVALWLFRTPLQRALSAGLR</sequence>
<feature type="transmembrane region" description="Helical" evidence="8">
    <location>
        <begin position="360"/>
        <end position="382"/>
    </location>
</feature>
<dbReference type="CDD" id="cd17346">
    <property type="entry name" value="MFS_DtpA_like"/>
    <property type="match status" value="1"/>
</dbReference>
<dbReference type="PANTHER" id="PTHR23517">
    <property type="entry name" value="RESISTANCE PROTEIN MDTM, PUTATIVE-RELATED-RELATED"/>
    <property type="match status" value="1"/>
</dbReference>
<evidence type="ECO:0000313" key="11">
    <source>
        <dbReference type="Proteomes" id="UP000285768"/>
    </source>
</evidence>
<feature type="transmembrane region" description="Helical" evidence="8">
    <location>
        <begin position="429"/>
        <end position="451"/>
    </location>
</feature>
<protein>
    <submittedName>
        <fullName evidence="10">MFS transporter</fullName>
    </submittedName>
</protein>
<comment type="subcellular location">
    <subcellularLocation>
        <location evidence="1">Cell membrane</location>
        <topology evidence="1">Multi-pass membrane protein</topology>
    </subcellularLocation>
</comment>
<evidence type="ECO:0000256" key="2">
    <source>
        <dbReference type="ARBA" id="ARBA00005982"/>
    </source>
</evidence>
<proteinExistence type="inferred from homology"/>